<keyword evidence="4" id="KW-0808">Transferase</keyword>
<dbReference type="EMBL" id="ML977312">
    <property type="protein sequence ID" value="KAF2121198.1"/>
    <property type="molecule type" value="Genomic_DNA"/>
</dbReference>
<dbReference type="InterPro" id="IPR001841">
    <property type="entry name" value="Znf_RING"/>
</dbReference>
<evidence type="ECO:0000256" key="1">
    <source>
        <dbReference type="ARBA" id="ARBA00001798"/>
    </source>
</evidence>
<dbReference type="CDD" id="cd23820">
    <property type="entry name" value="RWD_RNF14"/>
    <property type="match status" value="1"/>
</dbReference>
<dbReference type="SMART" id="SM00647">
    <property type="entry name" value="IBR"/>
    <property type="match status" value="2"/>
</dbReference>
<evidence type="ECO:0000259" key="14">
    <source>
        <dbReference type="PROSITE" id="PS50908"/>
    </source>
</evidence>
<comment type="similarity">
    <text evidence="10">Belongs to the RBR family. RNF14 subfamily.</text>
</comment>
<evidence type="ECO:0000256" key="8">
    <source>
        <dbReference type="ARBA" id="ARBA00022786"/>
    </source>
</evidence>
<evidence type="ECO:0000256" key="10">
    <source>
        <dbReference type="ARBA" id="ARBA00044508"/>
    </source>
</evidence>
<dbReference type="GO" id="GO:0016567">
    <property type="term" value="P:protein ubiquitination"/>
    <property type="evidence" value="ECO:0007669"/>
    <property type="project" value="InterPro"/>
</dbReference>
<dbReference type="InterPro" id="IPR031127">
    <property type="entry name" value="E3_UB_ligase_RBR"/>
</dbReference>
<dbReference type="SUPFAM" id="SSF54495">
    <property type="entry name" value="UBC-like"/>
    <property type="match status" value="1"/>
</dbReference>
<evidence type="ECO:0000256" key="12">
    <source>
        <dbReference type="SAM" id="MobiDB-lite"/>
    </source>
</evidence>
<dbReference type="CDD" id="cd20354">
    <property type="entry name" value="Rcat_RBR_RNF14"/>
    <property type="match status" value="1"/>
</dbReference>
<dbReference type="EC" id="2.3.2.31" evidence="3"/>
<dbReference type="Pfam" id="PF05773">
    <property type="entry name" value="RWD"/>
    <property type="match status" value="1"/>
</dbReference>
<evidence type="ECO:0000256" key="3">
    <source>
        <dbReference type="ARBA" id="ARBA00012251"/>
    </source>
</evidence>
<evidence type="ECO:0000256" key="7">
    <source>
        <dbReference type="ARBA" id="ARBA00022771"/>
    </source>
</evidence>
<dbReference type="InterPro" id="IPR016135">
    <property type="entry name" value="UBQ-conjugating_enzyme/RWD"/>
</dbReference>
<dbReference type="FunFam" id="3.30.40.10:FF:000416">
    <property type="entry name" value="RBR-type E3 ubiquitin transferase"/>
    <property type="match status" value="1"/>
</dbReference>
<keyword evidence="8" id="KW-0833">Ubl conjugation pathway</keyword>
<evidence type="ECO:0000259" key="13">
    <source>
        <dbReference type="PROSITE" id="PS50089"/>
    </source>
</evidence>
<organism evidence="16 17">
    <name type="scientific">Lophiotrema nucula</name>
    <dbReference type="NCBI Taxonomy" id="690887"/>
    <lineage>
        <taxon>Eukaryota</taxon>
        <taxon>Fungi</taxon>
        <taxon>Dikarya</taxon>
        <taxon>Ascomycota</taxon>
        <taxon>Pezizomycotina</taxon>
        <taxon>Dothideomycetes</taxon>
        <taxon>Pleosporomycetidae</taxon>
        <taxon>Pleosporales</taxon>
        <taxon>Lophiotremataceae</taxon>
        <taxon>Lophiotrema</taxon>
    </lineage>
</organism>
<keyword evidence="17" id="KW-1185">Reference proteome</keyword>
<dbReference type="PROSITE" id="PS50908">
    <property type="entry name" value="RWD"/>
    <property type="match status" value="1"/>
</dbReference>
<dbReference type="Proteomes" id="UP000799770">
    <property type="component" value="Unassembled WGS sequence"/>
</dbReference>
<dbReference type="Gene3D" id="3.10.110.10">
    <property type="entry name" value="Ubiquitin Conjugating Enzyme"/>
    <property type="match status" value="1"/>
</dbReference>
<dbReference type="GO" id="GO:0008270">
    <property type="term" value="F:zinc ion binding"/>
    <property type="evidence" value="ECO:0007669"/>
    <property type="project" value="UniProtKB-KW"/>
</dbReference>
<dbReference type="AlphaFoldDB" id="A0A6A5ZSD7"/>
<feature type="region of interest" description="Disordered" evidence="12">
    <location>
        <begin position="287"/>
        <end position="311"/>
    </location>
</feature>
<feature type="domain" description="RING-type" evidence="13">
    <location>
        <begin position="170"/>
        <end position="204"/>
    </location>
</feature>
<reference evidence="16" key="1">
    <citation type="journal article" date="2020" name="Stud. Mycol.">
        <title>101 Dothideomycetes genomes: a test case for predicting lifestyles and emergence of pathogens.</title>
        <authorList>
            <person name="Haridas S."/>
            <person name="Albert R."/>
            <person name="Binder M."/>
            <person name="Bloem J."/>
            <person name="Labutti K."/>
            <person name="Salamov A."/>
            <person name="Andreopoulos B."/>
            <person name="Baker S."/>
            <person name="Barry K."/>
            <person name="Bills G."/>
            <person name="Bluhm B."/>
            <person name="Cannon C."/>
            <person name="Castanera R."/>
            <person name="Culley D."/>
            <person name="Daum C."/>
            <person name="Ezra D."/>
            <person name="Gonzalez J."/>
            <person name="Henrissat B."/>
            <person name="Kuo A."/>
            <person name="Liang C."/>
            <person name="Lipzen A."/>
            <person name="Lutzoni F."/>
            <person name="Magnuson J."/>
            <person name="Mondo S."/>
            <person name="Nolan M."/>
            <person name="Ohm R."/>
            <person name="Pangilinan J."/>
            <person name="Park H.-J."/>
            <person name="Ramirez L."/>
            <person name="Alfaro M."/>
            <person name="Sun H."/>
            <person name="Tritt A."/>
            <person name="Yoshinaga Y."/>
            <person name="Zwiers L.-H."/>
            <person name="Turgeon B."/>
            <person name="Goodwin S."/>
            <person name="Spatafora J."/>
            <person name="Crous P."/>
            <person name="Grigoriev I."/>
        </authorList>
    </citation>
    <scope>NUCLEOTIDE SEQUENCE</scope>
    <source>
        <strain evidence="16">CBS 627.86</strain>
    </source>
</reference>
<comment type="catalytic activity">
    <reaction evidence="1">
        <text>[E2 ubiquitin-conjugating enzyme]-S-ubiquitinyl-L-cysteine + [acceptor protein]-L-lysine = [E2 ubiquitin-conjugating enzyme]-L-cysteine + [acceptor protein]-N(6)-ubiquitinyl-L-lysine.</text>
        <dbReference type="EC" id="2.3.2.31"/>
    </reaction>
</comment>
<feature type="domain" description="RING-type" evidence="15">
    <location>
        <begin position="166"/>
        <end position="426"/>
    </location>
</feature>
<accession>A0A6A5ZSD7</accession>
<dbReference type="InterPro" id="IPR017907">
    <property type="entry name" value="Znf_RING_CS"/>
</dbReference>
<dbReference type="Gene3D" id="3.30.40.10">
    <property type="entry name" value="Zinc/RING finger domain, C3HC4 (zinc finger)"/>
    <property type="match status" value="1"/>
</dbReference>
<dbReference type="FunFam" id="1.20.120.1750:FF:000061">
    <property type="entry name" value="RBR-type E3 ubiquitin transferase"/>
    <property type="match status" value="1"/>
</dbReference>
<dbReference type="SUPFAM" id="SSF57850">
    <property type="entry name" value="RING/U-box"/>
    <property type="match status" value="2"/>
</dbReference>
<dbReference type="PANTHER" id="PTHR11685">
    <property type="entry name" value="RBR FAMILY RING FINGER AND IBR DOMAIN-CONTAINING"/>
    <property type="match status" value="1"/>
</dbReference>
<dbReference type="InterPro" id="IPR047548">
    <property type="entry name" value="Rcat_RBR_RNF14"/>
</dbReference>
<dbReference type="InterPro" id="IPR044066">
    <property type="entry name" value="TRIAD_supradom"/>
</dbReference>
<evidence type="ECO:0000313" key="17">
    <source>
        <dbReference type="Proteomes" id="UP000799770"/>
    </source>
</evidence>
<feature type="compositionally biased region" description="Acidic residues" evidence="12">
    <location>
        <begin position="290"/>
        <end position="301"/>
    </location>
</feature>
<proteinExistence type="inferred from homology"/>
<dbReference type="Gene3D" id="1.20.120.1750">
    <property type="match status" value="1"/>
</dbReference>
<dbReference type="Pfam" id="PF22191">
    <property type="entry name" value="IBR_1"/>
    <property type="match status" value="1"/>
</dbReference>
<dbReference type="PROSITE" id="PS00518">
    <property type="entry name" value="ZF_RING_1"/>
    <property type="match status" value="1"/>
</dbReference>
<comment type="pathway">
    <text evidence="2">Protein modification; protein ubiquitination.</text>
</comment>
<evidence type="ECO:0000256" key="6">
    <source>
        <dbReference type="ARBA" id="ARBA00022737"/>
    </source>
</evidence>
<gene>
    <name evidence="16" type="ORF">BDV96DRAFT_563765</name>
</gene>
<dbReference type="SMART" id="SM00591">
    <property type="entry name" value="RWD"/>
    <property type="match status" value="1"/>
</dbReference>
<name>A0A6A5ZSD7_9PLEO</name>
<evidence type="ECO:0000256" key="5">
    <source>
        <dbReference type="ARBA" id="ARBA00022723"/>
    </source>
</evidence>
<dbReference type="PROSITE" id="PS50089">
    <property type="entry name" value="ZF_RING_2"/>
    <property type="match status" value="1"/>
</dbReference>
<feature type="domain" description="RWD" evidence="14">
    <location>
        <begin position="12"/>
        <end position="129"/>
    </location>
</feature>
<sequence>MADFDTADERGEELETLQSIYPELILDQRHPFAATIDLEVAPTKPLPVSFDDETTVHRLSYLPPLHIEIILQDGYPAERPPSVQLSTSWLNPMLLKRLEKEAVIQWDEYGGMQMLFSYISYLQEAAEGAFGLSDQCAQEPLLLPQYLKGDLLDYDEKMGREKFEKETFDCGVCLEPKKGSTCYRLKKCGHVFCKACLQDGYNSCIKEGDVNNVKCMDPDCGKSSGQKKERLLSPKELLQIPLDVETVKRFANLKRKKKMEADKSLVWCPREWCQGAMRTEKYPKITDVSQMDDSEPEDDVPAEPAAEDEKKPRGAMNIDRLVICEDCTLAFCRLCLASWHGNFQWCQSREPSELTKEDQQSLNFISQNTTPCPTCSIPAQKSYGCNHMTCFQCKSHFCYLCGAWLTPSDPYKHFNNPNNKGCYMRLMDLDTGDEANGGVQFGGARGAEQQAAFWEREAMRIQMEEIGDDSR</sequence>
<keyword evidence="6" id="KW-0677">Repeat</keyword>
<dbReference type="OrthoDB" id="1431934at2759"/>
<keyword evidence="5" id="KW-0479">Metal-binding</keyword>
<dbReference type="InterPro" id="IPR006575">
    <property type="entry name" value="RWD_dom"/>
</dbReference>
<dbReference type="InterPro" id="IPR013083">
    <property type="entry name" value="Znf_RING/FYVE/PHD"/>
</dbReference>
<evidence type="ECO:0000256" key="4">
    <source>
        <dbReference type="ARBA" id="ARBA00022679"/>
    </source>
</evidence>
<evidence type="ECO:0000313" key="16">
    <source>
        <dbReference type="EMBL" id="KAF2121198.1"/>
    </source>
</evidence>
<keyword evidence="9" id="KW-0862">Zinc</keyword>
<keyword evidence="7 11" id="KW-0863">Zinc-finger</keyword>
<protein>
    <recommendedName>
        <fullName evidence="3">RBR-type E3 ubiquitin transferase</fullName>
        <ecNumber evidence="3">2.3.2.31</ecNumber>
    </recommendedName>
</protein>
<evidence type="ECO:0000256" key="2">
    <source>
        <dbReference type="ARBA" id="ARBA00004906"/>
    </source>
</evidence>
<evidence type="ECO:0000259" key="15">
    <source>
        <dbReference type="PROSITE" id="PS51873"/>
    </source>
</evidence>
<dbReference type="Pfam" id="PF01485">
    <property type="entry name" value="IBR"/>
    <property type="match status" value="1"/>
</dbReference>
<dbReference type="CDD" id="cd23134">
    <property type="entry name" value="RING-HC_ITT1-like"/>
    <property type="match status" value="1"/>
</dbReference>
<dbReference type="PROSITE" id="PS51873">
    <property type="entry name" value="TRIAD"/>
    <property type="match status" value="1"/>
</dbReference>
<evidence type="ECO:0000256" key="11">
    <source>
        <dbReference type="PROSITE-ProRule" id="PRU00175"/>
    </source>
</evidence>
<dbReference type="InterPro" id="IPR002867">
    <property type="entry name" value="IBR_dom"/>
</dbReference>
<dbReference type="GO" id="GO:0061630">
    <property type="term" value="F:ubiquitin protein ligase activity"/>
    <property type="evidence" value="ECO:0007669"/>
    <property type="project" value="UniProtKB-EC"/>
</dbReference>
<evidence type="ECO:0000256" key="9">
    <source>
        <dbReference type="ARBA" id="ARBA00022833"/>
    </source>
</evidence>